<protein>
    <submittedName>
        <fullName evidence="1">Uncharacterized protein</fullName>
    </submittedName>
</protein>
<dbReference type="OrthoDB" id="42854at2759"/>
<proteinExistence type="predicted"/>
<evidence type="ECO:0000313" key="2">
    <source>
        <dbReference type="Proteomes" id="UP000198406"/>
    </source>
</evidence>
<sequence>MQPDFMAANAAIGRKPHMWLSQYVYIGGDSCLLNTHKIVRMTMYSLKKEKGRMGVAEADWFGKPFDENKRPARRILGDLDEPFMNAIIPELAAICRIAPFETLPNRSHLITVIDLLQRQAKGDPTKPLPVALTFGLHAVLTSIYVLQGQDDLARLAAKSKRSFDMLFEQLEAVADCNKTPGNFPRFYEKVNAFIEISDFAKSIFAVEDGDVGKEEELKKATMIAFWNPVVAGEYMLYATYICSVKLGSATVDSSGQLKFALHLHNGLKFHDPTIDVPFLRAVDTIFKNTKGVWVGGRPDKGSCYKAFWMSFGMSANQAARLANSGHSDNKGVFLNDSSRYWVHDTREFVIHPENFSSSYRRLVLQDLGSGNVSSSASGKHNSFLTDFISKISETHKAMDDDKDVLPLNFSAVGAILLEFVNALADHMGWSAGIQDCLRNTRGLRSARDKAVSSFDMNIKFEWWLHSWAHILSSVDNGSTENLEPEFDLDKIAAFTKSFFEEIKTSRYAYFVDEEETTEAITPRNPLDVSYPYGRTGRTPLDPLQGYASYHESKCGNPVWRLVIPGTLAPLLEGVIVYNGENKLKRGPRGKYRHIASYSLQELIDLQWDGSLTRSKTAKGYSVPFIPGYDSDSDDEYEPIDIERGRREGTIGLSDSQVELYLLVPGPGENGEPTLVQILK</sequence>
<keyword evidence="2" id="KW-1185">Reference proteome</keyword>
<organism evidence="1 2">
    <name type="scientific">Fistulifera solaris</name>
    <name type="common">Oleaginous diatom</name>
    <dbReference type="NCBI Taxonomy" id="1519565"/>
    <lineage>
        <taxon>Eukaryota</taxon>
        <taxon>Sar</taxon>
        <taxon>Stramenopiles</taxon>
        <taxon>Ochrophyta</taxon>
        <taxon>Bacillariophyta</taxon>
        <taxon>Bacillariophyceae</taxon>
        <taxon>Bacillariophycidae</taxon>
        <taxon>Naviculales</taxon>
        <taxon>Naviculaceae</taxon>
        <taxon>Fistulifera</taxon>
    </lineage>
</organism>
<dbReference type="InParanoid" id="A0A1Z5KPZ4"/>
<evidence type="ECO:0000313" key="1">
    <source>
        <dbReference type="EMBL" id="GAX28081.1"/>
    </source>
</evidence>
<comment type="caution">
    <text evidence="1">The sequence shown here is derived from an EMBL/GenBank/DDBJ whole genome shotgun (WGS) entry which is preliminary data.</text>
</comment>
<reference evidence="1 2" key="1">
    <citation type="journal article" date="2015" name="Plant Cell">
        <title>Oil accumulation by the oleaginous diatom Fistulifera solaris as revealed by the genome and transcriptome.</title>
        <authorList>
            <person name="Tanaka T."/>
            <person name="Maeda Y."/>
            <person name="Veluchamy A."/>
            <person name="Tanaka M."/>
            <person name="Abida H."/>
            <person name="Marechal E."/>
            <person name="Bowler C."/>
            <person name="Muto M."/>
            <person name="Sunaga Y."/>
            <person name="Tanaka M."/>
            <person name="Yoshino T."/>
            <person name="Taniguchi T."/>
            <person name="Fukuda Y."/>
            <person name="Nemoto M."/>
            <person name="Matsumoto M."/>
            <person name="Wong P.S."/>
            <person name="Aburatani S."/>
            <person name="Fujibuchi W."/>
        </authorList>
    </citation>
    <scope>NUCLEOTIDE SEQUENCE [LARGE SCALE GENOMIC DNA]</scope>
    <source>
        <strain evidence="1 2">JPCC DA0580</strain>
    </source>
</reference>
<name>A0A1Z5KPZ4_FISSO</name>
<gene>
    <name evidence="1" type="ORF">FisN_2Hu101</name>
</gene>
<dbReference type="Proteomes" id="UP000198406">
    <property type="component" value="Unassembled WGS sequence"/>
</dbReference>
<dbReference type="AlphaFoldDB" id="A0A1Z5KPZ4"/>
<accession>A0A1Z5KPZ4</accession>
<dbReference type="EMBL" id="BDSP01000264">
    <property type="protein sequence ID" value="GAX28081.1"/>
    <property type="molecule type" value="Genomic_DNA"/>
</dbReference>